<dbReference type="Proteomes" id="UP000188993">
    <property type="component" value="Chromosome"/>
</dbReference>
<dbReference type="Pfam" id="PF20730">
    <property type="entry name" value="YetF_N"/>
    <property type="match status" value="1"/>
</dbReference>
<dbReference type="OrthoDB" id="9793799at2"/>
<keyword evidence="6 7" id="KW-0472">Membrane</keyword>
<dbReference type="PANTHER" id="PTHR34582:SF6">
    <property type="entry name" value="UPF0702 TRANSMEMBRANE PROTEIN YCAP"/>
    <property type="match status" value="1"/>
</dbReference>
<feature type="domain" description="YetF C-terminal" evidence="8">
    <location>
        <begin position="86"/>
        <end position="155"/>
    </location>
</feature>
<dbReference type="GO" id="GO:0005886">
    <property type="term" value="C:plasma membrane"/>
    <property type="evidence" value="ECO:0007669"/>
    <property type="project" value="UniProtKB-SubCell"/>
</dbReference>
<dbReference type="InterPro" id="IPR007353">
    <property type="entry name" value="DUF421"/>
</dbReference>
<evidence type="ECO:0000256" key="3">
    <source>
        <dbReference type="ARBA" id="ARBA00022475"/>
    </source>
</evidence>
<gene>
    <name evidence="10" type="ORF">BW727_100737</name>
</gene>
<dbReference type="STRING" id="708126.BW727_100737"/>
<evidence type="ECO:0000256" key="2">
    <source>
        <dbReference type="ARBA" id="ARBA00006448"/>
    </source>
</evidence>
<dbReference type="KEGG" id="jda:BW727_100737"/>
<evidence type="ECO:0000256" key="7">
    <source>
        <dbReference type="SAM" id="Phobius"/>
    </source>
</evidence>
<evidence type="ECO:0000313" key="11">
    <source>
        <dbReference type="Proteomes" id="UP000188993"/>
    </source>
</evidence>
<keyword evidence="5 7" id="KW-1133">Transmembrane helix</keyword>
<feature type="transmembrane region" description="Helical" evidence="7">
    <location>
        <begin position="63"/>
        <end position="85"/>
    </location>
</feature>
<feature type="transmembrane region" description="Helical" evidence="7">
    <location>
        <begin position="6"/>
        <end position="26"/>
    </location>
</feature>
<keyword evidence="3" id="KW-1003">Cell membrane</keyword>
<comment type="subcellular location">
    <subcellularLocation>
        <location evidence="1">Cell membrane</location>
        <topology evidence="1">Multi-pass membrane protein</topology>
    </subcellularLocation>
</comment>
<keyword evidence="11" id="KW-1185">Reference proteome</keyword>
<evidence type="ECO:0000259" key="8">
    <source>
        <dbReference type="Pfam" id="PF04239"/>
    </source>
</evidence>
<proteinExistence type="inferred from homology"/>
<protein>
    <recommendedName>
        <fullName evidence="12">DUF421 domain-containing protein</fullName>
    </recommendedName>
</protein>
<dbReference type="AlphaFoldDB" id="A0A1S6INQ9"/>
<dbReference type="Gene3D" id="3.30.240.20">
    <property type="entry name" value="bsu07140 like domains"/>
    <property type="match status" value="1"/>
</dbReference>
<keyword evidence="4 7" id="KW-0812">Transmembrane</keyword>
<evidence type="ECO:0000256" key="5">
    <source>
        <dbReference type="ARBA" id="ARBA00022989"/>
    </source>
</evidence>
<dbReference type="PANTHER" id="PTHR34582">
    <property type="entry name" value="UPF0702 TRANSMEMBRANE PROTEIN YCAP"/>
    <property type="match status" value="1"/>
</dbReference>
<evidence type="ECO:0000256" key="6">
    <source>
        <dbReference type="ARBA" id="ARBA00023136"/>
    </source>
</evidence>
<dbReference type="InterPro" id="IPR048454">
    <property type="entry name" value="YetF_N"/>
</dbReference>
<accession>A0A1S6INQ9</accession>
<dbReference type="Pfam" id="PF04239">
    <property type="entry name" value="DUF421"/>
    <property type="match status" value="1"/>
</dbReference>
<evidence type="ECO:0000256" key="1">
    <source>
        <dbReference type="ARBA" id="ARBA00004651"/>
    </source>
</evidence>
<sequence>MSIDMVGVLKLITICIVSYISIVLVLRISGKRTLSKMNAFDFIVTVALGSVLATTIVSYQDSFWNGILTFITLVVLQYVATWLSVRFKFVRTILKSRPSLLYFEGDFDEEALMKERITKGELKQAIRTSGFISFEQVAAIVLESDGTLSVMETTDKIKLEKDDFLVKKSTDVK</sequence>
<evidence type="ECO:0000313" key="10">
    <source>
        <dbReference type="EMBL" id="AQS53130.1"/>
    </source>
</evidence>
<evidence type="ECO:0000259" key="9">
    <source>
        <dbReference type="Pfam" id="PF20730"/>
    </source>
</evidence>
<dbReference type="EMBL" id="CP019728">
    <property type="protein sequence ID" value="AQS53130.1"/>
    <property type="molecule type" value="Genomic_DNA"/>
</dbReference>
<feature type="domain" description="YetF-like N-terminal transmembrane" evidence="9">
    <location>
        <begin position="15"/>
        <end position="82"/>
    </location>
</feature>
<dbReference type="RefSeq" id="WP_062471036.1">
    <property type="nucleotide sequence ID" value="NZ_BBYN01000026.1"/>
</dbReference>
<evidence type="ECO:0000256" key="4">
    <source>
        <dbReference type="ARBA" id="ARBA00022692"/>
    </source>
</evidence>
<comment type="similarity">
    <text evidence="2">Belongs to the UPF0702 family.</text>
</comment>
<organism evidence="10 11">
    <name type="scientific">Jeotgalibaca dankookensis</name>
    <dbReference type="NCBI Taxonomy" id="708126"/>
    <lineage>
        <taxon>Bacteria</taxon>
        <taxon>Bacillati</taxon>
        <taxon>Bacillota</taxon>
        <taxon>Bacilli</taxon>
        <taxon>Lactobacillales</taxon>
        <taxon>Carnobacteriaceae</taxon>
        <taxon>Jeotgalibaca</taxon>
    </lineage>
</organism>
<dbReference type="InterPro" id="IPR023090">
    <property type="entry name" value="UPF0702_alpha/beta_dom_sf"/>
</dbReference>
<name>A0A1S6INQ9_9LACT</name>
<feature type="transmembrane region" description="Helical" evidence="7">
    <location>
        <begin position="38"/>
        <end position="57"/>
    </location>
</feature>
<reference evidence="10 11" key="1">
    <citation type="journal article" date="2014" name="Int. J. Syst. Evol. Microbiol.">
        <title>Jeotgalibaca dankookensis gen. nov., sp. nov., a member of the family Carnobacteriaceae, isolated from seujeot (Korean traditional food).</title>
        <authorList>
            <person name="Lee D.G."/>
            <person name="Trujillo M.E."/>
            <person name="Kang H."/>
            <person name="Ahn T.Y."/>
        </authorList>
    </citation>
    <scope>NUCLEOTIDE SEQUENCE [LARGE SCALE GENOMIC DNA]</scope>
    <source>
        <strain evidence="10 11">EX-07</strain>
    </source>
</reference>
<evidence type="ECO:0008006" key="12">
    <source>
        <dbReference type="Google" id="ProtNLM"/>
    </source>
</evidence>